<keyword evidence="3 6" id="KW-0812">Transmembrane</keyword>
<keyword evidence="4 6" id="KW-1133">Transmembrane helix</keyword>
<dbReference type="InterPro" id="IPR020846">
    <property type="entry name" value="MFS_dom"/>
</dbReference>
<feature type="transmembrane region" description="Helical" evidence="6">
    <location>
        <begin position="12"/>
        <end position="37"/>
    </location>
</feature>
<feature type="transmembrane region" description="Helical" evidence="6">
    <location>
        <begin position="305"/>
        <end position="326"/>
    </location>
</feature>
<dbReference type="RefSeq" id="WP_057803630.1">
    <property type="nucleotide sequence ID" value="NZ_JQBX01000014.1"/>
</dbReference>
<dbReference type="EMBL" id="JQBX01000014">
    <property type="protein sequence ID" value="KRN93480.1"/>
    <property type="molecule type" value="Genomic_DNA"/>
</dbReference>
<proteinExistence type="predicted"/>
<evidence type="ECO:0000256" key="4">
    <source>
        <dbReference type="ARBA" id="ARBA00022989"/>
    </source>
</evidence>
<keyword evidence="5 6" id="KW-0472">Membrane</keyword>
<feature type="transmembrane region" description="Helical" evidence="6">
    <location>
        <begin position="252"/>
        <end position="273"/>
    </location>
</feature>
<feature type="transmembrane region" description="Helical" evidence="6">
    <location>
        <begin position="163"/>
        <end position="184"/>
    </location>
</feature>
<feature type="transmembrane region" description="Helical" evidence="6">
    <location>
        <begin position="338"/>
        <end position="360"/>
    </location>
</feature>
<gene>
    <name evidence="8" type="ORF">IV81_GL000481</name>
</gene>
<evidence type="ECO:0000259" key="7">
    <source>
        <dbReference type="PROSITE" id="PS50850"/>
    </source>
</evidence>
<evidence type="ECO:0000256" key="5">
    <source>
        <dbReference type="ARBA" id="ARBA00023136"/>
    </source>
</evidence>
<keyword evidence="9" id="KW-1185">Reference proteome</keyword>
<comment type="caution">
    <text evidence="8">The sequence shown here is derived from an EMBL/GenBank/DDBJ whole genome shotgun (WGS) entry which is preliminary data.</text>
</comment>
<feature type="domain" description="Major facilitator superfamily (MFS) profile" evidence="7">
    <location>
        <begin position="11"/>
        <end position="394"/>
    </location>
</feature>
<dbReference type="InterPro" id="IPR036259">
    <property type="entry name" value="MFS_trans_sf"/>
</dbReference>
<dbReference type="STRING" id="331679.IV81_GL000481"/>
<feature type="transmembrane region" description="Helical" evidence="6">
    <location>
        <begin position="217"/>
        <end position="237"/>
    </location>
</feature>
<dbReference type="InterPro" id="IPR011701">
    <property type="entry name" value="MFS"/>
</dbReference>
<dbReference type="Proteomes" id="UP000051859">
    <property type="component" value="Unassembled WGS sequence"/>
</dbReference>
<reference evidence="8 9" key="1">
    <citation type="journal article" date="2015" name="Genome Announc.">
        <title>Expanding the biotechnology potential of lactobacilli through comparative genomics of 213 strains and associated genera.</title>
        <authorList>
            <person name="Sun Z."/>
            <person name="Harris H.M."/>
            <person name="McCann A."/>
            <person name="Guo C."/>
            <person name="Argimon S."/>
            <person name="Zhang W."/>
            <person name="Yang X."/>
            <person name="Jeffery I.B."/>
            <person name="Cooney J.C."/>
            <person name="Kagawa T.F."/>
            <person name="Liu W."/>
            <person name="Song Y."/>
            <person name="Salvetti E."/>
            <person name="Wrobel A."/>
            <person name="Rasinkangas P."/>
            <person name="Parkhill J."/>
            <person name="Rea M.C."/>
            <person name="O'Sullivan O."/>
            <person name="Ritari J."/>
            <person name="Douillard F.P."/>
            <person name="Paul Ross R."/>
            <person name="Yang R."/>
            <person name="Briner A.E."/>
            <person name="Felis G.E."/>
            <person name="de Vos W.M."/>
            <person name="Barrangou R."/>
            <person name="Klaenhammer T.R."/>
            <person name="Caufield P.W."/>
            <person name="Cui Y."/>
            <person name="Zhang H."/>
            <person name="O'Toole P.W."/>
        </authorList>
    </citation>
    <scope>NUCLEOTIDE SEQUENCE [LARGE SCALE GENOMIC DNA]</scope>
    <source>
        <strain evidence="8 9">DSM 18001</strain>
    </source>
</reference>
<name>A0A0R2KVB0_9LACO</name>
<evidence type="ECO:0000256" key="1">
    <source>
        <dbReference type="ARBA" id="ARBA00004651"/>
    </source>
</evidence>
<evidence type="ECO:0000313" key="9">
    <source>
        <dbReference type="Proteomes" id="UP000051859"/>
    </source>
</evidence>
<feature type="transmembrane region" description="Helical" evidence="6">
    <location>
        <begin position="76"/>
        <end position="94"/>
    </location>
</feature>
<dbReference type="GO" id="GO:0005886">
    <property type="term" value="C:plasma membrane"/>
    <property type="evidence" value="ECO:0007669"/>
    <property type="project" value="UniProtKB-SubCell"/>
</dbReference>
<dbReference type="PATRIC" id="fig|331679.3.peg.487"/>
<accession>A0A0R2KVB0</accession>
<dbReference type="Gene3D" id="1.20.1250.20">
    <property type="entry name" value="MFS general substrate transporter like domains"/>
    <property type="match status" value="2"/>
</dbReference>
<dbReference type="CDD" id="cd17316">
    <property type="entry name" value="MFS_SV2_like"/>
    <property type="match status" value="1"/>
</dbReference>
<organism evidence="8 9">
    <name type="scientific">Pediococcus stilesii</name>
    <dbReference type="NCBI Taxonomy" id="331679"/>
    <lineage>
        <taxon>Bacteria</taxon>
        <taxon>Bacillati</taxon>
        <taxon>Bacillota</taxon>
        <taxon>Bacilli</taxon>
        <taxon>Lactobacillales</taxon>
        <taxon>Lactobacillaceae</taxon>
        <taxon>Pediococcus</taxon>
    </lineage>
</organism>
<feature type="transmembrane region" description="Helical" evidence="6">
    <location>
        <begin position="366"/>
        <end position="390"/>
    </location>
</feature>
<feature type="transmembrane region" description="Helical" evidence="6">
    <location>
        <begin position="280"/>
        <end position="299"/>
    </location>
</feature>
<sequence length="396" mass="43339">MLNEVTNHRKLLVASGFAWLFDAMDVGMLSFIIAALAKEWHLTESQVGWIGSISSLGMAVGAIVFGALADRFNRKSILIISLLIFSIFNGISALTTTYAAFALIRFIVGCGLGGELPVASTLISENAPAKTRGRAVVLLESFWAGGWLISALISYFVIPELGWRIAVFITSLTAVYALVLRFSIREEDHQIRSSKPKISFSKRLQSIWNQNYSKATLMLWIVWFMVVFSYYGMFLWLPSVMVMKGYSIVHSFGYVLIMTIAQLPGYFTAAWLIEKWGRKLTLMVFLTGTAVSAIAFGYATGLAMLMTAGILLSFFNLGAWGALYAYSPEQYPEEIRGTGSGMAAGIGRIGGIVGPLLVGYLTEHGIALSVVFIIFFISIMIAVIAIGVLGKETMEN</sequence>
<dbReference type="AlphaFoldDB" id="A0A0R2KVB0"/>
<keyword evidence="2" id="KW-0813">Transport</keyword>
<dbReference type="PANTHER" id="PTHR23508">
    <property type="entry name" value="CARBOXYLIC ACID TRANSPORTER PROTEIN HOMOLOG"/>
    <property type="match status" value="1"/>
</dbReference>
<evidence type="ECO:0000313" key="8">
    <source>
        <dbReference type="EMBL" id="KRN93480.1"/>
    </source>
</evidence>
<feature type="transmembrane region" description="Helical" evidence="6">
    <location>
        <begin position="135"/>
        <end position="157"/>
    </location>
</feature>
<evidence type="ECO:0000256" key="3">
    <source>
        <dbReference type="ARBA" id="ARBA00022692"/>
    </source>
</evidence>
<dbReference type="PROSITE" id="PS50850">
    <property type="entry name" value="MFS"/>
    <property type="match status" value="1"/>
</dbReference>
<dbReference type="Pfam" id="PF07690">
    <property type="entry name" value="MFS_1"/>
    <property type="match status" value="1"/>
</dbReference>
<evidence type="ECO:0000256" key="2">
    <source>
        <dbReference type="ARBA" id="ARBA00022448"/>
    </source>
</evidence>
<feature type="transmembrane region" description="Helical" evidence="6">
    <location>
        <begin position="49"/>
        <end position="69"/>
    </location>
</feature>
<protein>
    <submittedName>
        <fullName evidence="8">Major facilitator superfamily permease</fullName>
    </submittedName>
</protein>
<evidence type="ECO:0000256" key="6">
    <source>
        <dbReference type="SAM" id="Phobius"/>
    </source>
</evidence>
<dbReference type="SUPFAM" id="SSF103473">
    <property type="entry name" value="MFS general substrate transporter"/>
    <property type="match status" value="1"/>
</dbReference>
<feature type="transmembrane region" description="Helical" evidence="6">
    <location>
        <begin position="100"/>
        <end position="123"/>
    </location>
</feature>
<comment type="subcellular location">
    <subcellularLocation>
        <location evidence="1">Cell membrane</location>
        <topology evidence="1">Multi-pass membrane protein</topology>
    </subcellularLocation>
</comment>
<dbReference type="PANTHER" id="PTHR23508:SF10">
    <property type="entry name" value="CARBOXYLIC ACID TRANSPORTER PROTEIN HOMOLOG"/>
    <property type="match status" value="1"/>
</dbReference>
<dbReference type="GO" id="GO:0046943">
    <property type="term" value="F:carboxylic acid transmembrane transporter activity"/>
    <property type="evidence" value="ECO:0007669"/>
    <property type="project" value="TreeGrafter"/>
</dbReference>